<keyword evidence="3" id="KW-1185">Reference proteome</keyword>
<dbReference type="Pfam" id="PF01037">
    <property type="entry name" value="AsnC_trans_reg"/>
    <property type="match status" value="1"/>
</dbReference>
<protein>
    <submittedName>
        <fullName evidence="2">Lrp/AsnC family transcriptional regulator</fullName>
    </submittedName>
</protein>
<dbReference type="Gene3D" id="3.30.70.920">
    <property type="match status" value="1"/>
</dbReference>
<dbReference type="InterPro" id="IPR011008">
    <property type="entry name" value="Dimeric_a/b-barrel"/>
</dbReference>
<dbReference type="SUPFAM" id="SSF54909">
    <property type="entry name" value="Dimeric alpha+beta barrel"/>
    <property type="match status" value="1"/>
</dbReference>
<name>A0A6L5YL21_9FIRM</name>
<sequence length="78" mass="9130">MEVFLEVTMQHKKYHAGFMDKMRQQPEVTSCYQVEGEYDFLVKADVTSEKELEKLERSVRKINGVCSVQPVYALQEII</sequence>
<dbReference type="InterPro" id="IPR019887">
    <property type="entry name" value="Tscrpt_reg_AsnC/Lrp_C"/>
</dbReference>
<evidence type="ECO:0000313" key="2">
    <source>
        <dbReference type="EMBL" id="MST58663.1"/>
    </source>
</evidence>
<dbReference type="GO" id="GO:0043565">
    <property type="term" value="F:sequence-specific DNA binding"/>
    <property type="evidence" value="ECO:0007669"/>
    <property type="project" value="TreeGrafter"/>
</dbReference>
<dbReference type="GO" id="GO:0043200">
    <property type="term" value="P:response to amino acid"/>
    <property type="evidence" value="ECO:0007669"/>
    <property type="project" value="TreeGrafter"/>
</dbReference>
<evidence type="ECO:0000313" key="3">
    <source>
        <dbReference type="Proteomes" id="UP000476055"/>
    </source>
</evidence>
<dbReference type="PANTHER" id="PTHR30154">
    <property type="entry name" value="LEUCINE-RESPONSIVE REGULATORY PROTEIN"/>
    <property type="match status" value="1"/>
</dbReference>
<dbReference type="RefSeq" id="WP_154496914.1">
    <property type="nucleotide sequence ID" value="NZ_VUMU01000013.1"/>
</dbReference>
<dbReference type="AlphaFoldDB" id="A0A6L5YL21"/>
<dbReference type="GO" id="GO:0005829">
    <property type="term" value="C:cytosol"/>
    <property type="evidence" value="ECO:0007669"/>
    <property type="project" value="TreeGrafter"/>
</dbReference>
<dbReference type="Proteomes" id="UP000476055">
    <property type="component" value="Unassembled WGS sequence"/>
</dbReference>
<proteinExistence type="predicted"/>
<accession>A0A6L5YL21</accession>
<comment type="caution">
    <text evidence="2">The sequence shown here is derived from an EMBL/GenBank/DDBJ whole genome shotgun (WGS) entry which is preliminary data.</text>
</comment>
<dbReference type="PANTHER" id="PTHR30154:SF34">
    <property type="entry name" value="TRANSCRIPTIONAL REGULATOR AZLB"/>
    <property type="match status" value="1"/>
</dbReference>
<dbReference type="EMBL" id="VUMU01000013">
    <property type="protein sequence ID" value="MST58663.1"/>
    <property type="molecule type" value="Genomic_DNA"/>
</dbReference>
<organism evidence="2 3">
    <name type="scientific">Waltera intestinalis</name>
    <dbReference type="NCBI Taxonomy" id="2606635"/>
    <lineage>
        <taxon>Bacteria</taxon>
        <taxon>Bacillati</taxon>
        <taxon>Bacillota</taxon>
        <taxon>Clostridia</taxon>
        <taxon>Lachnospirales</taxon>
        <taxon>Lachnospiraceae</taxon>
        <taxon>Waltera</taxon>
    </lineage>
</organism>
<reference evidence="2 3" key="1">
    <citation type="submission" date="2019-08" db="EMBL/GenBank/DDBJ databases">
        <title>In-depth cultivation of the pig gut microbiome towards novel bacterial diversity and tailored functional studies.</title>
        <authorList>
            <person name="Wylensek D."/>
            <person name="Hitch T.C.A."/>
            <person name="Clavel T."/>
        </authorList>
    </citation>
    <scope>NUCLEOTIDE SEQUENCE [LARGE SCALE GENOMIC DNA]</scope>
    <source>
        <strain evidence="2 3">WCA3-601-WT-6H</strain>
    </source>
</reference>
<feature type="domain" description="Transcription regulator AsnC/Lrp ligand binding" evidence="1">
    <location>
        <begin position="6"/>
        <end position="74"/>
    </location>
</feature>
<gene>
    <name evidence="2" type="ORF">FYJ59_10525</name>
</gene>
<evidence type="ECO:0000259" key="1">
    <source>
        <dbReference type="Pfam" id="PF01037"/>
    </source>
</evidence>